<dbReference type="PANTHER" id="PTHR42693">
    <property type="entry name" value="ARYLSULFATASE FAMILY MEMBER"/>
    <property type="match status" value="1"/>
</dbReference>
<dbReference type="InterPro" id="IPR024607">
    <property type="entry name" value="Sulfatase_CS"/>
</dbReference>
<evidence type="ECO:0000259" key="5">
    <source>
        <dbReference type="Pfam" id="PF00884"/>
    </source>
</evidence>
<dbReference type="GO" id="GO:0004065">
    <property type="term" value="F:arylsulfatase activity"/>
    <property type="evidence" value="ECO:0007669"/>
    <property type="project" value="UniProtKB-EC"/>
</dbReference>
<dbReference type="EMBL" id="CP017641">
    <property type="protein sequence ID" value="APZ96674.1"/>
    <property type="molecule type" value="Genomic_DNA"/>
</dbReference>
<keyword evidence="3 6" id="KW-0378">Hydrolase</keyword>
<dbReference type="OrthoDB" id="9763613at2"/>
<dbReference type="RefSeq" id="WP_158521202.1">
    <property type="nucleotide sequence ID" value="NZ_CP017641.1"/>
</dbReference>
<dbReference type="EC" id="3.1.6.1" evidence="6"/>
<name>A0A1P8WRJ1_9PLAN</name>
<dbReference type="InterPro" id="IPR000917">
    <property type="entry name" value="Sulfatase_N"/>
</dbReference>
<dbReference type="CDD" id="cd16027">
    <property type="entry name" value="SGSH"/>
    <property type="match status" value="1"/>
</dbReference>
<sequence length="508" mass="57931">MPRYSLLPFLFAVLVVHIGNGARIHAATEPPTRPNILWIVGENLKLDLGCYGAKNVRTPNLDALAADGVRFTRVFSTSPVCAPSRSAFMTGMYQTTTDMHHMRSHRDDDYRLPEGVRPLTHRLKDAGYLTANIVDIGDRVVGTGKLDLNFVNEGPVYDTNSWSQLKDNQPFFAQVNTPEIEYDIYDRRTAEKPRAKWVGEEWHPKIATPENVTPPPYYPDHPIVREEWARYLNSVSGMDVRIGWILEQLQKDGTADNTIVIFFGDNGRLEARGIHWCWDTGLHVPMIIHWPKNFPAPPQYQPGTVNENVISLLDVTATTLNFAGIERPAAMQSRRFMGTTVDPPRTYAFGARDRIDETENRIRSVRDKRYHYLRNYRPKPGQPNAGQPNQGFLSLNRYKEKCFAVKPLMRKLVAEGRLQGAAADLMTPLPDEQLFDTESDPHEITNLTESDDPIHQAALLRLRAALDTWIVETGDRGEFLEPREVFAPFEKEMHDWFGTPDWYQPPAR</sequence>
<keyword evidence="4" id="KW-0106">Calcium</keyword>
<evidence type="ECO:0000313" key="7">
    <source>
        <dbReference type="Proteomes" id="UP000187735"/>
    </source>
</evidence>
<dbReference type="STRING" id="1891926.Fuma_06347"/>
<reference evidence="6 7" key="1">
    <citation type="journal article" date="2016" name="Front. Microbiol.">
        <title>Fuerstia marisgermanicae gen. nov., sp. nov., an Unusual Member of the Phylum Planctomycetes from the German Wadden Sea.</title>
        <authorList>
            <person name="Kohn T."/>
            <person name="Heuer A."/>
            <person name="Jogler M."/>
            <person name="Vollmers J."/>
            <person name="Boedeker C."/>
            <person name="Bunk B."/>
            <person name="Rast P."/>
            <person name="Borchert D."/>
            <person name="Glockner I."/>
            <person name="Freese H.M."/>
            <person name="Klenk H.P."/>
            <person name="Overmann J."/>
            <person name="Kaster A.K."/>
            <person name="Rohde M."/>
            <person name="Wiegand S."/>
            <person name="Jogler C."/>
        </authorList>
    </citation>
    <scope>NUCLEOTIDE SEQUENCE [LARGE SCALE GENOMIC DNA]</scope>
    <source>
        <strain evidence="6 7">NH11</strain>
    </source>
</reference>
<dbReference type="Gene3D" id="3.40.720.10">
    <property type="entry name" value="Alkaline Phosphatase, subunit A"/>
    <property type="match status" value="1"/>
</dbReference>
<dbReference type="InterPro" id="IPR017850">
    <property type="entry name" value="Alkaline_phosphatase_core_sf"/>
</dbReference>
<dbReference type="Pfam" id="PF00884">
    <property type="entry name" value="Sulfatase"/>
    <property type="match status" value="1"/>
</dbReference>
<comment type="similarity">
    <text evidence="1">Belongs to the sulfatase family.</text>
</comment>
<feature type="domain" description="Sulfatase N-terminal" evidence="5">
    <location>
        <begin position="34"/>
        <end position="325"/>
    </location>
</feature>
<proteinExistence type="inferred from homology"/>
<dbReference type="Proteomes" id="UP000187735">
    <property type="component" value="Chromosome"/>
</dbReference>
<keyword evidence="7" id="KW-1185">Reference proteome</keyword>
<evidence type="ECO:0000256" key="4">
    <source>
        <dbReference type="ARBA" id="ARBA00022837"/>
    </source>
</evidence>
<evidence type="ECO:0000256" key="2">
    <source>
        <dbReference type="ARBA" id="ARBA00022723"/>
    </source>
</evidence>
<evidence type="ECO:0000256" key="1">
    <source>
        <dbReference type="ARBA" id="ARBA00008779"/>
    </source>
</evidence>
<dbReference type="InterPro" id="IPR050738">
    <property type="entry name" value="Sulfatase"/>
</dbReference>
<dbReference type="SUPFAM" id="SSF53649">
    <property type="entry name" value="Alkaline phosphatase-like"/>
    <property type="match status" value="1"/>
</dbReference>
<protein>
    <submittedName>
        <fullName evidence="6">Arylsulfatase</fullName>
        <ecNumber evidence="6">3.1.6.1</ecNumber>
    </submittedName>
</protein>
<dbReference type="PROSITE" id="PS00523">
    <property type="entry name" value="SULFATASE_1"/>
    <property type="match status" value="1"/>
</dbReference>
<accession>A0A1P8WRJ1</accession>
<keyword evidence="2" id="KW-0479">Metal-binding</keyword>
<evidence type="ECO:0000256" key="3">
    <source>
        <dbReference type="ARBA" id="ARBA00022801"/>
    </source>
</evidence>
<gene>
    <name evidence="6" type="primary">atsA_48</name>
    <name evidence="6" type="ORF">Fuma_06347</name>
</gene>
<organism evidence="6 7">
    <name type="scientific">Fuerstiella marisgermanici</name>
    <dbReference type="NCBI Taxonomy" id="1891926"/>
    <lineage>
        <taxon>Bacteria</taxon>
        <taxon>Pseudomonadati</taxon>
        <taxon>Planctomycetota</taxon>
        <taxon>Planctomycetia</taxon>
        <taxon>Planctomycetales</taxon>
        <taxon>Planctomycetaceae</taxon>
        <taxon>Fuerstiella</taxon>
    </lineage>
</organism>
<dbReference type="AlphaFoldDB" id="A0A1P8WRJ1"/>
<evidence type="ECO:0000313" key="6">
    <source>
        <dbReference type="EMBL" id="APZ96674.1"/>
    </source>
</evidence>
<dbReference type="PANTHER" id="PTHR42693:SF53">
    <property type="entry name" value="ENDO-4-O-SULFATASE"/>
    <property type="match status" value="1"/>
</dbReference>
<dbReference type="KEGG" id="fmr:Fuma_06347"/>
<dbReference type="GO" id="GO:0046872">
    <property type="term" value="F:metal ion binding"/>
    <property type="evidence" value="ECO:0007669"/>
    <property type="project" value="UniProtKB-KW"/>
</dbReference>